<dbReference type="EMBL" id="JANPWB010000014">
    <property type="protein sequence ID" value="KAJ1101508.1"/>
    <property type="molecule type" value="Genomic_DNA"/>
</dbReference>
<proteinExistence type="predicted"/>
<accession>A0AAV7MHU3</accession>
<feature type="region of interest" description="Disordered" evidence="1">
    <location>
        <begin position="1"/>
        <end position="36"/>
    </location>
</feature>
<protein>
    <submittedName>
        <fullName evidence="2">Uncharacterized protein</fullName>
    </submittedName>
</protein>
<evidence type="ECO:0000313" key="2">
    <source>
        <dbReference type="EMBL" id="KAJ1101508.1"/>
    </source>
</evidence>
<comment type="caution">
    <text evidence="2">The sequence shown here is derived from an EMBL/GenBank/DDBJ whole genome shotgun (WGS) entry which is preliminary data.</text>
</comment>
<sequence length="141" mass="15415">MGCLCSTGHSTTSKFRPPSAKIEKSPTPGYHKEHPTSLEDKLDRILLATEDSKMSLETKIDPVASDLTLLHADHRKVADKVVMAEQSIETLQPKTQSRKSSLETLADCVQILEQGAEDTEGRSVKNNVCLVGLPEGTEETQ</sequence>
<gene>
    <name evidence="2" type="ORF">NDU88_006575</name>
</gene>
<evidence type="ECO:0000313" key="3">
    <source>
        <dbReference type="Proteomes" id="UP001066276"/>
    </source>
</evidence>
<keyword evidence="3" id="KW-1185">Reference proteome</keyword>
<evidence type="ECO:0000256" key="1">
    <source>
        <dbReference type="SAM" id="MobiDB-lite"/>
    </source>
</evidence>
<dbReference type="AlphaFoldDB" id="A0AAV7MHU3"/>
<dbReference type="Proteomes" id="UP001066276">
    <property type="component" value="Chromosome 10"/>
</dbReference>
<reference evidence="2" key="1">
    <citation type="journal article" date="2022" name="bioRxiv">
        <title>Sequencing and chromosome-scale assembly of the giantPleurodeles waltlgenome.</title>
        <authorList>
            <person name="Brown T."/>
            <person name="Elewa A."/>
            <person name="Iarovenko S."/>
            <person name="Subramanian E."/>
            <person name="Araus A.J."/>
            <person name="Petzold A."/>
            <person name="Susuki M."/>
            <person name="Suzuki K.-i.T."/>
            <person name="Hayashi T."/>
            <person name="Toyoda A."/>
            <person name="Oliveira C."/>
            <person name="Osipova E."/>
            <person name="Leigh N.D."/>
            <person name="Simon A."/>
            <person name="Yun M.H."/>
        </authorList>
    </citation>
    <scope>NUCLEOTIDE SEQUENCE</scope>
    <source>
        <strain evidence="2">20211129_DDA</strain>
        <tissue evidence="2">Liver</tissue>
    </source>
</reference>
<organism evidence="2 3">
    <name type="scientific">Pleurodeles waltl</name>
    <name type="common">Iberian ribbed newt</name>
    <dbReference type="NCBI Taxonomy" id="8319"/>
    <lineage>
        <taxon>Eukaryota</taxon>
        <taxon>Metazoa</taxon>
        <taxon>Chordata</taxon>
        <taxon>Craniata</taxon>
        <taxon>Vertebrata</taxon>
        <taxon>Euteleostomi</taxon>
        <taxon>Amphibia</taxon>
        <taxon>Batrachia</taxon>
        <taxon>Caudata</taxon>
        <taxon>Salamandroidea</taxon>
        <taxon>Salamandridae</taxon>
        <taxon>Pleurodelinae</taxon>
        <taxon>Pleurodeles</taxon>
    </lineage>
</organism>
<name>A0AAV7MHU3_PLEWA</name>